<accession>A0ABP8UA30</accession>
<evidence type="ECO:0000313" key="3">
    <source>
        <dbReference type="Proteomes" id="UP001501442"/>
    </source>
</evidence>
<feature type="region of interest" description="Disordered" evidence="1">
    <location>
        <begin position="1"/>
        <end position="27"/>
    </location>
</feature>
<evidence type="ECO:0000313" key="2">
    <source>
        <dbReference type="EMBL" id="GAA4624224.1"/>
    </source>
</evidence>
<organism evidence="2 3">
    <name type="scientific">Actinoallomurus vinaceus</name>
    <dbReference type="NCBI Taxonomy" id="1080074"/>
    <lineage>
        <taxon>Bacteria</taxon>
        <taxon>Bacillati</taxon>
        <taxon>Actinomycetota</taxon>
        <taxon>Actinomycetes</taxon>
        <taxon>Streptosporangiales</taxon>
        <taxon>Thermomonosporaceae</taxon>
        <taxon>Actinoallomurus</taxon>
    </lineage>
</organism>
<sequence>MSRVPAPPVAVPPRPPSRSHPPHEASRLRRVRRYAVPRWMIEQATERRLAGDWRGACAAANVDVAFDLADVTREHGDTVAATLEDELLHLAPDLVRWHLPRLDRGHTTLVPDRTVVLSLPAGSAALYVRTPRWMTHGPQRLTLCFGDVPTGQMYLETDLPYAAFWRNVVEDWSSARHLWDVRRTGELRERCGGDETRTPFFEGDGTPRTNLPGSPPGPADLAAHTEWVTLLHEKGEVEAAFAAAGIDLDTTPVELESYFSVSEVEALDVFERMPLALTRLEPELRRLAARSGRNRFWIPHWQYTAVVFELDDAGPGVCARVTPFDIAEGMEDAEVLPEACWRRLPDLDLLRDGRTPPEQLHPLVREALFPARAVADGPIGPPDPEPPVPVRVRCKGVWHEVSSRDGVLHIPHDEEEQRRESALRAFGGAISGCFAAREAWTSGTGRLPKGLRAQRDELFARVRHGDVPGVLALLDAGVDPRVRDVRGRTVLHLMHLMETGVDPRVHGPRRREVLHTLGLLDHDGLLARLLAAGVDIEAREMDQQRTPLFTVICGDGSVALVRALLAAGARIDVTGEFHGEELSLYRLIEWQGRTDLDFITERIEREYPELTEEY</sequence>
<proteinExistence type="predicted"/>
<reference evidence="3" key="1">
    <citation type="journal article" date="2019" name="Int. J. Syst. Evol. Microbiol.">
        <title>The Global Catalogue of Microorganisms (GCM) 10K type strain sequencing project: providing services to taxonomists for standard genome sequencing and annotation.</title>
        <authorList>
            <consortium name="The Broad Institute Genomics Platform"/>
            <consortium name="The Broad Institute Genome Sequencing Center for Infectious Disease"/>
            <person name="Wu L."/>
            <person name="Ma J."/>
        </authorList>
    </citation>
    <scope>NUCLEOTIDE SEQUENCE [LARGE SCALE GENOMIC DNA]</scope>
    <source>
        <strain evidence="3">JCM 17939</strain>
    </source>
</reference>
<dbReference type="Gene3D" id="1.25.40.20">
    <property type="entry name" value="Ankyrin repeat-containing domain"/>
    <property type="match status" value="1"/>
</dbReference>
<evidence type="ECO:0000256" key="1">
    <source>
        <dbReference type="SAM" id="MobiDB-lite"/>
    </source>
</evidence>
<dbReference type="Proteomes" id="UP001501442">
    <property type="component" value="Unassembled WGS sequence"/>
</dbReference>
<dbReference type="SUPFAM" id="SSF48403">
    <property type="entry name" value="Ankyrin repeat"/>
    <property type="match status" value="1"/>
</dbReference>
<dbReference type="InterPro" id="IPR036770">
    <property type="entry name" value="Ankyrin_rpt-contain_sf"/>
</dbReference>
<evidence type="ECO:0008006" key="4">
    <source>
        <dbReference type="Google" id="ProtNLM"/>
    </source>
</evidence>
<name>A0ABP8UA30_9ACTN</name>
<keyword evidence="3" id="KW-1185">Reference proteome</keyword>
<gene>
    <name evidence="2" type="ORF">GCM10023196_023540</name>
</gene>
<dbReference type="RefSeq" id="WP_345430749.1">
    <property type="nucleotide sequence ID" value="NZ_BAABHK010000003.1"/>
</dbReference>
<dbReference type="EMBL" id="BAABHK010000003">
    <property type="protein sequence ID" value="GAA4624224.1"/>
    <property type="molecule type" value="Genomic_DNA"/>
</dbReference>
<feature type="compositionally biased region" description="Pro residues" evidence="1">
    <location>
        <begin position="1"/>
        <end position="19"/>
    </location>
</feature>
<comment type="caution">
    <text evidence="2">The sequence shown here is derived from an EMBL/GenBank/DDBJ whole genome shotgun (WGS) entry which is preliminary data.</text>
</comment>
<protein>
    <recommendedName>
        <fullName evidence="4">Ankyrin repeat domain-containing protein</fullName>
    </recommendedName>
</protein>